<name>D5AC94_PICSI</name>
<sequence length="58" mass="6746">MKELSKFYGDWNGDAEICQNPLFRAPLFFGIFEIFRGGEVTTGHKIGKFYLLDILYTH</sequence>
<accession>D5AC94</accession>
<protein>
    <submittedName>
        <fullName evidence="1">Uncharacterized protein</fullName>
    </submittedName>
</protein>
<dbReference type="AlphaFoldDB" id="D5AC94"/>
<reference evidence="1" key="1">
    <citation type="submission" date="2010-04" db="EMBL/GenBank/DDBJ databases">
        <authorList>
            <person name="Reid K.E."/>
            <person name="Liao N."/>
            <person name="Chan S."/>
            <person name="Docking R."/>
            <person name="Taylor G."/>
            <person name="Moore R."/>
            <person name="Mayo M."/>
            <person name="Munro S."/>
            <person name="King J."/>
            <person name="Yanchuk A."/>
            <person name="Holt R."/>
            <person name="Jones S."/>
            <person name="Marra M."/>
            <person name="Ritland C.E."/>
            <person name="Ritland K."/>
            <person name="Bohlmann J."/>
        </authorList>
    </citation>
    <scope>NUCLEOTIDE SEQUENCE</scope>
    <source>
        <tissue evidence="1">Bud</tissue>
    </source>
</reference>
<proteinExistence type="evidence at transcript level"/>
<dbReference type="EMBL" id="BT123868">
    <property type="protein sequence ID" value="ADE77163.1"/>
    <property type="molecule type" value="mRNA"/>
</dbReference>
<evidence type="ECO:0000313" key="1">
    <source>
        <dbReference type="EMBL" id="ADE77163.1"/>
    </source>
</evidence>
<organism evidence="1">
    <name type="scientific">Picea sitchensis</name>
    <name type="common">Sitka spruce</name>
    <name type="synonym">Pinus sitchensis</name>
    <dbReference type="NCBI Taxonomy" id="3332"/>
    <lineage>
        <taxon>Eukaryota</taxon>
        <taxon>Viridiplantae</taxon>
        <taxon>Streptophyta</taxon>
        <taxon>Embryophyta</taxon>
        <taxon>Tracheophyta</taxon>
        <taxon>Spermatophyta</taxon>
        <taxon>Pinopsida</taxon>
        <taxon>Pinidae</taxon>
        <taxon>Conifers I</taxon>
        <taxon>Pinales</taxon>
        <taxon>Pinaceae</taxon>
        <taxon>Picea</taxon>
    </lineage>
</organism>